<evidence type="ECO:0000256" key="5">
    <source>
        <dbReference type="ARBA" id="ARBA00023242"/>
    </source>
</evidence>
<dbReference type="Pfam" id="PF07571">
    <property type="entry name" value="TAF6_C"/>
    <property type="match status" value="1"/>
</dbReference>
<comment type="subcellular location">
    <subcellularLocation>
        <location evidence="1">Nucleus</location>
    </subcellularLocation>
</comment>
<dbReference type="InterPro" id="IPR011442">
    <property type="entry name" value="TAF6_C"/>
</dbReference>
<gene>
    <name evidence="10" type="ORF">CALVIDRAFT_540732</name>
</gene>
<keyword evidence="11" id="KW-1185">Reference proteome</keyword>
<feature type="region of interest" description="Disordered" evidence="8">
    <location>
        <begin position="166"/>
        <end position="196"/>
    </location>
</feature>
<evidence type="ECO:0000259" key="9">
    <source>
        <dbReference type="SMART" id="SM00803"/>
    </source>
</evidence>
<dbReference type="SUPFAM" id="SSF47113">
    <property type="entry name" value="Histone-fold"/>
    <property type="match status" value="1"/>
</dbReference>
<dbReference type="Proteomes" id="UP000076738">
    <property type="component" value="Unassembled WGS sequence"/>
</dbReference>
<evidence type="ECO:0000313" key="11">
    <source>
        <dbReference type="Proteomes" id="UP000076738"/>
    </source>
</evidence>
<feature type="domain" description="TATA box binding protein associated factor (TAF) histone-like fold" evidence="9">
    <location>
        <begin position="32"/>
        <end position="96"/>
    </location>
</feature>
<dbReference type="InterPro" id="IPR009072">
    <property type="entry name" value="Histone-fold"/>
</dbReference>
<feature type="compositionally biased region" description="Basic and acidic residues" evidence="8">
    <location>
        <begin position="481"/>
        <end position="498"/>
    </location>
</feature>
<dbReference type="GO" id="GO:0006325">
    <property type="term" value="P:chromatin organization"/>
    <property type="evidence" value="ECO:0007669"/>
    <property type="project" value="UniProtKB-ARBA"/>
</dbReference>
<dbReference type="Pfam" id="PF02969">
    <property type="entry name" value="TAF"/>
    <property type="match status" value="1"/>
</dbReference>
<dbReference type="Gene3D" id="1.10.20.10">
    <property type="entry name" value="Histone, subunit A"/>
    <property type="match status" value="1"/>
</dbReference>
<evidence type="ECO:0000256" key="6">
    <source>
        <dbReference type="ARBA" id="ARBA00076308"/>
    </source>
</evidence>
<reference evidence="10 11" key="1">
    <citation type="journal article" date="2016" name="Mol. Biol. Evol.">
        <title>Comparative Genomics of Early-Diverging Mushroom-Forming Fungi Provides Insights into the Origins of Lignocellulose Decay Capabilities.</title>
        <authorList>
            <person name="Nagy L.G."/>
            <person name="Riley R."/>
            <person name="Tritt A."/>
            <person name="Adam C."/>
            <person name="Daum C."/>
            <person name="Floudas D."/>
            <person name="Sun H."/>
            <person name="Yadav J.S."/>
            <person name="Pangilinan J."/>
            <person name="Larsson K.H."/>
            <person name="Matsuura K."/>
            <person name="Barry K."/>
            <person name="Labutti K."/>
            <person name="Kuo R."/>
            <person name="Ohm R.A."/>
            <person name="Bhattacharya S.S."/>
            <person name="Shirouzu T."/>
            <person name="Yoshinaga Y."/>
            <person name="Martin F.M."/>
            <person name="Grigoriev I.V."/>
            <person name="Hibbett D.S."/>
        </authorList>
    </citation>
    <scope>NUCLEOTIDE SEQUENCE [LARGE SCALE GENOMIC DNA]</scope>
    <source>
        <strain evidence="10 11">TUFC12733</strain>
    </source>
</reference>
<evidence type="ECO:0000256" key="8">
    <source>
        <dbReference type="SAM" id="MobiDB-lite"/>
    </source>
</evidence>
<dbReference type="GO" id="GO:0046982">
    <property type="term" value="F:protein heterodimerization activity"/>
    <property type="evidence" value="ECO:0007669"/>
    <property type="project" value="InterPro"/>
</dbReference>
<name>A0A167IHF1_CALVF</name>
<dbReference type="FunFam" id="1.10.20.10:FF:000033">
    <property type="entry name" value="Transcription initiation factor TFIID complex subunit"/>
    <property type="match status" value="1"/>
</dbReference>
<protein>
    <recommendedName>
        <fullName evidence="6">TBP-associated factor 6</fullName>
    </recommendedName>
    <alternativeName>
        <fullName evidence="7">Transcription initiation factor TFIID subunit 6</fullName>
    </alternativeName>
</protein>
<evidence type="ECO:0000256" key="3">
    <source>
        <dbReference type="ARBA" id="ARBA00023015"/>
    </source>
</evidence>
<keyword evidence="3" id="KW-0805">Transcription regulation</keyword>
<dbReference type="OrthoDB" id="361039at2759"/>
<sequence length="506" mass="54073">MNGLSPTKPNGIHAKPPTAPHKSKSRPAFASGVYQSDSVKDIADSLGITTLQEAIAGALASDVEYRINQVIEESVRFMKHAKRTALTTSDVDLALRSLNIEPLYGHSPAVPVAFRRFQPAHNEAKAFVYIVEDEEVDLERVVRERRVKVPREIGVKPHWLAVEGVQPLIPENPPPPPSHPERATSPSSNADPLPSTLPLPLQLYHTRLLSALLSPDDARRAAALASLAADAGLQLLVPNLVNWVGERVARELAKGEEGDKGVLDVALGMIGSMAKNENIFLEPYLHQILPPLLSLLLVSPHPSPPLRLKTSSTLSLLISLYSPKYTTLASRLLKTFLRALLEPERALGTRAGAVRGLAALGVEGVRRGLVESRGAEALGRECEAAASSGAGEEGDVAEEVQELVQAVLDALQRLVPAPGEAGEQGKQEQGPETGMELDAPGPTPLSDAELGRLEEVLGGYFARLVGVQPWGRGVLGAVGKEHKEHKEGGEGKVEAGEKEEGDAVML</sequence>
<evidence type="ECO:0000256" key="4">
    <source>
        <dbReference type="ARBA" id="ARBA00023163"/>
    </source>
</evidence>
<dbReference type="CDD" id="cd22931">
    <property type="entry name" value="HFD_TAF6"/>
    <property type="match status" value="1"/>
</dbReference>
<dbReference type="STRING" id="1330018.A0A167IHF1"/>
<dbReference type="Gene3D" id="1.25.40.770">
    <property type="entry name" value="TAF6, C-terminal HEAT repeat domain"/>
    <property type="match status" value="1"/>
</dbReference>
<dbReference type="GO" id="GO:0046695">
    <property type="term" value="C:SLIK (SAGA-like) complex"/>
    <property type="evidence" value="ECO:0007669"/>
    <property type="project" value="InterPro"/>
</dbReference>
<comment type="similarity">
    <text evidence="2">Belongs to the TAF6 family.</text>
</comment>
<dbReference type="GO" id="GO:0000124">
    <property type="term" value="C:SAGA complex"/>
    <property type="evidence" value="ECO:0007669"/>
    <property type="project" value="InterPro"/>
</dbReference>
<dbReference type="SMART" id="SM00803">
    <property type="entry name" value="TAF"/>
    <property type="match status" value="1"/>
</dbReference>
<dbReference type="GO" id="GO:0051123">
    <property type="term" value="P:RNA polymerase II preinitiation complex assembly"/>
    <property type="evidence" value="ECO:0007669"/>
    <property type="project" value="TreeGrafter"/>
</dbReference>
<feature type="region of interest" description="Disordered" evidence="8">
    <location>
        <begin position="418"/>
        <end position="447"/>
    </location>
</feature>
<dbReference type="GO" id="GO:0005669">
    <property type="term" value="C:transcription factor TFIID complex"/>
    <property type="evidence" value="ECO:0007669"/>
    <property type="project" value="InterPro"/>
</dbReference>
<keyword evidence="5" id="KW-0539">Nucleus</keyword>
<evidence type="ECO:0000256" key="7">
    <source>
        <dbReference type="ARBA" id="ARBA00093655"/>
    </source>
</evidence>
<dbReference type="PANTHER" id="PTHR10221">
    <property type="entry name" value="TRANSCRIPTION INITIATION FACTOR TFIID SUBUNIT 6"/>
    <property type="match status" value="1"/>
</dbReference>
<dbReference type="GO" id="GO:0016251">
    <property type="term" value="F:RNA polymerase II general transcription initiation factor activity"/>
    <property type="evidence" value="ECO:0007669"/>
    <property type="project" value="InterPro"/>
</dbReference>
<dbReference type="CDD" id="cd08050">
    <property type="entry name" value="TAF6C"/>
    <property type="match status" value="1"/>
</dbReference>
<keyword evidence="4" id="KW-0804">Transcription</keyword>
<dbReference type="InterPro" id="IPR004823">
    <property type="entry name" value="TAF_TATA-bd_Histone-like_dom"/>
</dbReference>
<proteinExistence type="inferred from homology"/>
<dbReference type="SUPFAM" id="SSF48371">
    <property type="entry name" value="ARM repeat"/>
    <property type="match status" value="1"/>
</dbReference>
<feature type="region of interest" description="Disordered" evidence="8">
    <location>
        <begin position="481"/>
        <end position="506"/>
    </location>
</feature>
<feature type="region of interest" description="Disordered" evidence="8">
    <location>
        <begin position="1"/>
        <end position="29"/>
    </location>
</feature>
<evidence type="ECO:0000313" key="10">
    <source>
        <dbReference type="EMBL" id="KZO92649.1"/>
    </source>
</evidence>
<organism evidence="10 11">
    <name type="scientific">Calocera viscosa (strain TUFC12733)</name>
    <dbReference type="NCBI Taxonomy" id="1330018"/>
    <lineage>
        <taxon>Eukaryota</taxon>
        <taxon>Fungi</taxon>
        <taxon>Dikarya</taxon>
        <taxon>Basidiomycota</taxon>
        <taxon>Agaricomycotina</taxon>
        <taxon>Dacrymycetes</taxon>
        <taxon>Dacrymycetales</taxon>
        <taxon>Dacrymycetaceae</taxon>
        <taxon>Calocera</taxon>
    </lineage>
</organism>
<dbReference type="GO" id="GO:0003713">
    <property type="term" value="F:transcription coactivator activity"/>
    <property type="evidence" value="ECO:0007669"/>
    <property type="project" value="TreeGrafter"/>
</dbReference>
<evidence type="ECO:0000256" key="2">
    <source>
        <dbReference type="ARBA" id="ARBA00007688"/>
    </source>
</evidence>
<dbReference type="PANTHER" id="PTHR10221:SF9">
    <property type="entry name" value="TRANSCRIPTION INITIATION FACTOR TFIID SUBUNIT 6"/>
    <property type="match status" value="1"/>
</dbReference>
<evidence type="ECO:0000256" key="1">
    <source>
        <dbReference type="ARBA" id="ARBA00004123"/>
    </source>
</evidence>
<dbReference type="InterPro" id="IPR016024">
    <property type="entry name" value="ARM-type_fold"/>
</dbReference>
<accession>A0A167IHF1</accession>
<dbReference type="AlphaFoldDB" id="A0A167IHF1"/>
<dbReference type="InterPro" id="IPR046344">
    <property type="entry name" value="TAF6_C_sf"/>
</dbReference>
<dbReference type="InterPro" id="IPR037796">
    <property type="entry name" value="TAF6"/>
</dbReference>
<dbReference type="EMBL" id="KV417308">
    <property type="protein sequence ID" value="KZO92649.1"/>
    <property type="molecule type" value="Genomic_DNA"/>
</dbReference>